<dbReference type="GO" id="GO:0003677">
    <property type="term" value="F:DNA binding"/>
    <property type="evidence" value="ECO:0007669"/>
    <property type="project" value="UniProtKB-KW"/>
</dbReference>
<protein>
    <submittedName>
        <fullName evidence="8">LAFE_0F05930g1_1</fullName>
    </submittedName>
</protein>
<keyword evidence="9" id="KW-1185">Reference proteome</keyword>
<keyword evidence="4" id="KW-0238">DNA-binding</keyword>
<dbReference type="PIRSF" id="PIRSF022941">
    <property type="entry name" value="ORC6_fun"/>
    <property type="match status" value="1"/>
</dbReference>
<evidence type="ECO:0000256" key="1">
    <source>
        <dbReference type="ARBA" id="ARBA00004123"/>
    </source>
</evidence>
<organism evidence="8 9">
    <name type="scientific">Lachancea fermentati</name>
    <name type="common">Zygosaccharomyces fermentati</name>
    <dbReference type="NCBI Taxonomy" id="4955"/>
    <lineage>
        <taxon>Eukaryota</taxon>
        <taxon>Fungi</taxon>
        <taxon>Dikarya</taxon>
        <taxon>Ascomycota</taxon>
        <taxon>Saccharomycotina</taxon>
        <taxon>Saccharomycetes</taxon>
        <taxon>Saccharomycetales</taxon>
        <taxon>Saccharomycetaceae</taxon>
        <taxon>Lachancea</taxon>
    </lineage>
</organism>
<dbReference type="InterPro" id="IPR016811">
    <property type="entry name" value="ORC6_fun"/>
</dbReference>
<keyword evidence="3" id="KW-0235">DNA replication</keyword>
<evidence type="ECO:0000256" key="3">
    <source>
        <dbReference type="ARBA" id="ARBA00022705"/>
    </source>
</evidence>
<feature type="domain" description="ORC6 first cyclin-like" evidence="7">
    <location>
        <begin position="23"/>
        <end position="106"/>
    </location>
</feature>
<feature type="compositionally biased region" description="Polar residues" evidence="6">
    <location>
        <begin position="215"/>
        <end position="227"/>
    </location>
</feature>
<evidence type="ECO:0000256" key="2">
    <source>
        <dbReference type="ARBA" id="ARBA00010840"/>
    </source>
</evidence>
<sequence length="436" mass="49710">MSTKQIRTCIRDILGYIGDEDSNDWHKGRLKKLQVTTSTLYNVSLSKVMLKQNEEAARCHVCAYLAAEKLSEKYEPDLKYHRDKIPLEPKSASKILDIFRNSILQSSPVKNISWSPSPKKRTPVVNGGRFTAMDPNELRRQLFGTPTKANGIIKAMPTEDLSSFNNESTPENTEFVETRRKLTFEEEDPADEALPSTRRSESPHPLETVAKGPLTASNGMLSDTVAETTPMPPTTPKKRGRPPKSKTPSPKKIRIQGRPTNSKKDRADSNRGCLLYKKYYKVTPAEVIDLCNHFEIPGEVAYKILDQFSEHATYLVFPFQLVCGLVLNCCQIIFHTRRAKDPRIDDYLFKKMALLMKTSDMSEIKESLRIVRELIDGEKWFRALKVSHNYYDGVAYEEAIAIRLGNMLQRTTNLATDEQFEAWKHKIMTDMSLRDG</sequence>
<evidence type="ECO:0000256" key="5">
    <source>
        <dbReference type="ARBA" id="ARBA00023242"/>
    </source>
</evidence>
<dbReference type="AlphaFoldDB" id="A0A1G4MF88"/>
<name>A0A1G4MF88_LACFM</name>
<evidence type="ECO:0000259" key="7">
    <source>
        <dbReference type="Pfam" id="PF05460"/>
    </source>
</evidence>
<reference evidence="9" key="1">
    <citation type="submission" date="2016-03" db="EMBL/GenBank/DDBJ databases">
        <authorList>
            <person name="Devillers H."/>
        </authorList>
    </citation>
    <scope>NUCLEOTIDE SEQUENCE [LARGE SCALE GENOMIC DNA]</scope>
</reference>
<dbReference type="Proteomes" id="UP000190831">
    <property type="component" value="Chromosome F"/>
</dbReference>
<dbReference type="GO" id="GO:0006260">
    <property type="term" value="P:DNA replication"/>
    <property type="evidence" value="ECO:0007669"/>
    <property type="project" value="UniProtKB-KW"/>
</dbReference>
<accession>A0A1G4MF88</accession>
<keyword evidence="5" id="KW-0539">Nucleus</keyword>
<dbReference type="GO" id="GO:0005664">
    <property type="term" value="C:nuclear origin of replication recognition complex"/>
    <property type="evidence" value="ECO:0007669"/>
    <property type="project" value="InterPro"/>
</dbReference>
<dbReference type="EMBL" id="LT598490">
    <property type="protein sequence ID" value="SCW02415.1"/>
    <property type="molecule type" value="Genomic_DNA"/>
</dbReference>
<evidence type="ECO:0000313" key="9">
    <source>
        <dbReference type="Proteomes" id="UP000190831"/>
    </source>
</evidence>
<feature type="compositionally biased region" description="Polar residues" evidence="6">
    <location>
        <begin position="161"/>
        <end position="172"/>
    </location>
</feature>
<dbReference type="InterPro" id="IPR008721">
    <property type="entry name" value="ORC6_cyclin_first"/>
</dbReference>
<gene>
    <name evidence="8" type="ORF">LAFE_0F05930G</name>
</gene>
<dbReference type="Pfam" id="PF05460">
    <property type="entry name" value="ORC6"/>
    <property type="match status" value="1"/>
</dbReference>
<dbReference type="OMA" id="ARYHICA"/>
<dbReference type="STRING" id="4955.A0A1G4MF88"/>
<feature type="compositionally biased region" description="Basic residues" evidence="6">
    <location>
        <begin position="236"/>
        <end position="255"/>
    </location>
</feature>
<dbReference type="OrthoDB" id="5367324at2759"/>
<evidence type="ECO:0000313" key="8">
    <source>
        <dbReference type="EMBL" id="SCW02415.1"/>
    </source>
</evidence>
<evidence type="ECO:0000256" key="6">
    <source>
        <dbReference type="SAM" id="MobiDB-lite"/>
    </source>
</evidence>
<comment type="subcellular location">
    <subcellularLocation>
        <location evidence="1">Nucleus</location>
    </subcellularLocation>
</comment>
<feature type="region of interest" description="Disordered" evidence="6">
    <location>
        <begin position="161"/>
        <end position="268"/>
    </location>
</feature>
<evidence type="ECO:0000256" key="4">
    <source>
        <dbReference type="ARBA" id="ARBA00023125"/>
    </source>
</evidence>
<proteinExistence type="inferred from homology"/>
<comment type="similarity">
    <text evidence="2">Belongs to the ORC6 family.</text>
</comment>